<reference evidence="4" key="1">
    <citation type="journal article" date="2019" name="Int. J. Syst. Evol. Microbiol.">
        <title>The Global Catalogue of Microorganisms (GCM) 10K type strain sequencing project: providing services to taxonomists for standard genome sequencing and annotation.</title>
        <authorList>
            <consortium name="The Broad Institute Genomics Platform"/>
            <consortium name="The Broad Institute Genome Sequencing Center for Infectious Disease"/>
            <person name="Wu L."/>
            <person name="Ma J."/>
        </authorList>
    </citation>
    <scope>NUCLEOTIDE SEQUENCE [LARGE SCALE GENOMIC DNA]</scope>
    <source>
        <strain evidence="4">JCM 17069</strain>
    </source>
</reference>
<proteinExistence type="predicted"/>
<dbReference type="EMBL" id="BAABCT010000009">
    <property type="protein sequence ID" value="GAA4079205.1"/>
    <property type="molecule type" value="Genomic_DNA"/>
</dbReference>
<feature type="compositionally biased region" description="Basic residues" evidence="1">
    <location>
        <begin position="69"/>
        <end position="78"/>
    </location>
</feature>
<sequence>MKKVMLVILLFAGISFSSAQVEKQDDLQENILDKIEQEPQRPTQVRLERASKIEAQRIHAEKKAEKRAEKKAKRLARKLAREKARQPSVRQE</sequence>
<feature type="region of interest" description="Disordered" evidence="1">
    <location>
        <begin position="56"/>
        <end position="92"/>
    </location>
</feature>
<evidence type="ECO:0000313" key="3">
    <source>
        <dbReference type="EMBL" id="GAA4079205.1"/>
    </source>
</evidence>
<protein>
    <submittedName>
        <fullName evidence="3">Uncharacterized protein</fullName>
    </submittedName>
</protein>
<accession>A0ABP7W1S5</accession>
<gene>
    <name evidence="3" type="ORF">GCM10022389_26530</name>
</gene>
<evidence type="ECO:0000256" key="2">
    <source>
        <dbReference type="SAM" id="SignalP"/>
    </source>
</evidence>
<comment type="caution">
    <text evidence="3">The sequence shown here is derived from an EMBL/GenBank/DDBJ whole genome shotgun (WGS) entry which is preliminary data.</text>
</comment>
<evidence type="ECO:0000313" key="4">
    <source>
        <dbReference type="Proteomes" id="UP001500367"/>
    </source>
</evidence>
<feature type="chain" id="PRO_5047243139" evidence="2">
    <location>
        <begin position="20"/>
        <end position="92"/>
    </location>
</feature>
<keyword evidence="2" id="KW-0732">Signal</keyword>
<keyword evidence="4" id="KW-1185">Reference proteome</keyword>
<feature type="compositionally biased region" description="Basic and acidic residues" evidence="1">
    <location>
        <begin position="56"/>
        <end position="68"/>
    </location>
</feature>
<evidence type="ECO:0000256" key="1">
    <source>
        <dbReference type="SAM" id="MobiDB-lite"/>
    </source>
</evidence>
<dbReference type="RefSeq" id="WP_344817157.1">
    <property type="nucleotide sequence ID" value="NZ_BAABCT010000009.1"/>
</dbReference>
<organism evidence="3 4">
    <name type="scientific">Flavobacterium cheonanense</name>
    <dbReference type="NCBI Taxonomy" id="706183"/>
    <lineage>
        <taxon>Bacteria</taxon>
        <taxon>Pseudomonadati</taxon>
        <taxon>Bacteroidota</taxon>
        <taxon>Flavobacteriia</taxon>
        <taxon>Flavobacteriales</taxon>
        <taxon>Flavobacteriaceae</taxon>
        <taxon>Flavobacterium</taxon>
    </lineage>
</organism>
<feature type="compositionally biased region" description="Basic and acidic residues" evidence="1">
    <location>
        <begin position="79"/>
        <end position="92"/>
    </location>
</feature>
<name>A0ABP7W1S5_9FLAO</name>
<dbReference type="Proteomes" id="UP001500367">
    <property type="component" value="Unassembled WGS sequence"/>
</dbReference>
<feature type="signal peptide" evidence="2">
    <location>
        <begin position="1"/>
        <end position="19"/>
    </location>
</feature>